<dbReference type="Gene3D" id="3.40.50.10610">
    <property type="entry name" value="ABC-type transport auxiliary lipoprotein component"/>
    <property type="match status" value="1"/>
</dbReference>
<protein>
    <submittedName>
        <fullName evidence="3">Uncharacterized protein</fullName>
    </submittedName>
</protein>
<dbReference type="Gene3D" id="1.25.40.10">
    <property type="entry name" value="Tetratricopeptide repeat domain"/>
    <property type="match status" value="1"/>
</dbReference>
<evidence type="ECO:0000256" key="2">
    <source>
        <dbReference type="SAM" id="SignalP"/>
    </source>
</evidence>
<feature type="chain" id="PRO_5012515475" evidence="2">
    <location>
        <begin position="26"/>
        <end position="374"/>
    </location>
</feature>
<reference evidence="3 4" key="1">
    <citation type="submission" date="2016-11" db="EMBL/GenBank/DDBJ databases">
        <title>Study of marine rhodopsin-containing bacteria.</title>
        <authorList>
            <person name="Yoshizawa S."/>
            <person name="Kumagai Y."/>
            <person name="Kogure K."/>
        </authorList>
    </citation>
    <scope>NUCLEOTIDE SEQUENCE [LARGE SCALE GENOMIC DNA]</scope>
    <source>
        <strain evidence="3 4">SAORIC-28</strain>
    </source>
</reference>
<comment type="caution">
    <text evidence="3">The sequence shown here is derived from an EMBL/GenBank/DDBJ whole genome shotgun (WGS) entry which is preliminary data.</text>
</comment>
<keyword evidence="1" id="KW-0802">TPR repeat</keyword>
<accession>A0A271IX24</accession>
<dbReference type="AlphaFoldDB" id="A0A271IX24"/>
<name>A0A271IX24_9BACT</name>
<evidence type="ECO:0000256" key="1">
    <source>
        <dbReference type="PROSITE-ProRule" id="PRU00339"/>
    </source>
</evidence>
<dbReference type="Proteomes" id="UP000216339">
    <property type="component" value="Unassembled WGS sequence"/>
</dbReference>
<organism evidence="3 4">
    <name type="scientific">Rubrivirga marina</name>
    <dbReference type="NCBI Taxonomy" id="1196024"/>
    <lineage>
        <taxon>Bacteria</taxon>
        <taxon>Pseudomonadati</taxon>
        <taxon>Rhodothermota</taxon>
        <taxon>Rhodothermia</taxon>
        <taxon>Rhodothermales</taxon>
        <taxon>Rubricoccaceae</taxon>
        <taxon>Rubrivirga</taxon>
    </lineage>
</organism>
<evidence type="ECO:0000313" key="4">
    <source>
        <dbReference type="Proteomes" id="UP000216339"/>
    </source>
</evidence>
<dbReference type="OrthoDB" id="1490986at2"/>
<sequence>MTRFSALFLSAFVAVGLAGCGGSGAAASPTGSIAACDAPRETTTATASLEPPPPADPPAYEPGYAAVRGQSAALDAAVAAYDQADFEAASSQFDAVATSASGDVRRVALRMLGRTRLALGDRAGSAEALRRLVATEPPLVRLNPDVEPLALLETFYEVRHDQDGSYAVQTDRGRTLAIADFTNGSITDFQQVDPLRLGFASLMIDRMRNSTDLELVERVRLQWLLDEAALGTGEAAGREAGRLLGADQVVFGTYIKNGNDMLLTARVVDVETGRILMGERVEGRASQFDALVSCLSQLVAEAVDARLPAEPTSQASTESLDAVIAYARGLALEETEDYGAALEQYQLALSLDPDYEPAQLRMDEGVMPLMAANN</sequence>
<proteinExistence type="predicted"/>
<dbReference type="InterPro" id="IPR011990">
    <property type="entry name" value="TPR-like_helical_dom_sf"/>
</dbReference>
<feature type="signal peptide" evidence="2">
    <location>
        <begin position="1"/>
        <end position="25"/>
    </location>
</feature>
<feature type="repeat" description="TPR" evidence="1">
    <location>
        <begin position="322"/>
        <end position="355"/>
    </location>
</feature>
<keyword evidence="4" id="KW-1185">Reference proteome</keyword>
<dbReference type="SUPFAM" id="SSF48452">
    <property type="entry name" value="TPR-like"/>
    <property type="match status" value="1"/>
</dbReference>
<dbReference type="PROSITE" id="PS51257">
    <property type="entry name" value="PROKAR_LIPOPROTEIN"/>
    <property type="match status" value="1"/>
</dbReference>
<dbReference type="SMART" id="SM00028">
    <property type="entry name" value="TPR"/>
    <property type="match status" value="1"/>
</dbReference>
<dbReference type="EMBL" id="MQWD01000001">
    <property type="protein sequence ID" value="PAP75742.1"/>
    <property type="molecule type" value="Genomic_DNA"/>
</dbReference>
<evidence type="ECO:0000313" key="3">
    <source>
        <dbReference type="EMBL" id="PAP75742.1"/>
    </source>
</evidence>
<dbReference type="RefSeq" id="WP_095509384.1">
    <property type="nucleotide sequence ID" value="NZ_MQWD01000001.1"/>
</dbReference>
<dbReference type="PROSITE" id="PS50005">
    <property type="entry name" value="TPR"/>
    <property type="match status" value="1"/>
</dbReference>
<gene>
    <name evidence="3" type="ORF">BSZ37_04455</name>
</gene>
<dbReference type="InterPro" id="IPR019734">
    <property type="entry name" value="TPR_rpt"/>
</dbReference>
<keyword evidence="2" id="KW-0732">Signal</keyword>